<dbReference type="PANTHER" id="PTHR45296">
    <property type="entry name" value="TRANSDUCIN/WD40 REPEAT-LIKE SUPERFAMILY PROTEIN"/>
    <property type="match status" value="1"/>
</dbReference>
<protein>
    <submittedName>
        <fullName evidence="3">WD repeat-containing protein 53</fullName>
    </submittedName>
</protein>
<dbReference type="SMART" id="SM00320">
    <property type="entry name" value="WD40"/>
    <property type="match status" value="4"/>
</dbReference>
<feature type="repeat" description="WD" evidence="1">
    <location>
        <begin position="249"/>
        <end position="282"/>
    </location>
</feature>
<dbReference type="InterPro" id="IPR001680">
    <property type="entry name" value="WD40_rpt"/>
</dbReference>
<dbReference type="SUPFAM" id="SSF50978">
    <property type="entry name" value="WD40 repeat-like"/>
    <property type="match status" value="1"/>
</dbReference>
<evidence type="ECO:0000313" key="3">
    <source>
        <dbReference type="EMBL" id="KAF9582075.1"/>
    </source>
</evidence>
<evidence type="ECO:0000256" key="2">
    <source>
        <dbReference type="SAM" id="MobiDB-lite"/>
    </source>
</evidence>
<dbReference type="PANTHER" id="PTHR45296:SF1">
    <property type="entry name" value="TRANSDUCIN_WD40 REPEAT-LIKE SUPERFAMILY PROTEIN"/>
    <property type="match status" value="1"/>
</dbReference>
<sequence>DKTCRIWDVRSNKVHKALTGFDAPVASTCFTPADEHTIYVASGTNVYSYDLRMESLLINISQASNVYGGASDDIDQIHVNYRASYLVACDDAGDVRTLDLKTGKWMRATDRRHDNIAMTAQFIPAKDLQVISGGMDKRVITWDLYKGRALKMIETDIPTLPGVQAKQLFNPPFVHSIAIHPSGTHAAVGLGDGTVQFLHTAADIPTSEEPPAPSQDPPSTETLKKNKKKKSGAGGGSGSDDWVVGGRLTSAHRSGIATLQYAGFNPKWLVTSSGQGTVAIWDDHAARFACYQRLLQQQAYQQNVVQQLRKEGIPMAQATSAAAAVASANATPDDRPIQPVTEFNVTNMFERINCIATSHGTGGDAAEASTQKCIFVAGTHHQTLKAGSEKLQGRIAVYQIN</sequence>
<comment type="caution">
    <text evidence="3">The sequence shown here is derived from an EMBL/GenBank/DDBJ whole genome shotgun (WGS) entry which is preliminary data.</text>
</comment>
<dbReference type="PROSITE" id="PS50082">
    <property type="entry name" value="WD_REPEATS_2"/>
    <property type="match status" value="2"/>
</dbReference>
<proteinExistence type="predicted"/>
<feature type="region of interest" description="Disordered" evidence="2">
    <location>
        <begin position="204"/>
        <end position="244"/>
    </location>
</feature>
<evidence type="ECO:0000313" key="4">
    <source>
        <dbReference type="Proteomes" id="UP000780801"/>
    </source>
</evidence>
<dbReference type="InterPro" id="IPR015943">
    <property type="entry name" value="WD40/YVTN_repeat-like_dom_sf"/>
</dbReference>
<dbReference type="Proteomes" id="UP000780801">
    <property type="component" value="Unassembled WGS sequence"/>
</dbReference>
<dbReference type="OrthoDB" id="2161379at2759"/>
<accession>A0A9P6FUI0</accession>
<organism evidence="3 4">
    <name type="scientific">Lunasporangiospora selenospora</name>
    <dbReference type="NCBI Taxonomy" id="979761"/>
    <lineage>
        <taxon>Eukaryota</taxon>
        <taxon>Fungi</taxon>
        <taxon>Fungi incertae sedis</taxon>
        <taxon>Mucoromycota</taxon>
        <taxon>Mortierellomycotina</taxon>
        <taxon>Mortierellomycetes</taxon>
        <taxon>Mortierellales</taxon>
        <taxon>Mortierellaceae</taxon>
        <taxon>Lunasporangiospora</taxon>
    </lineage>
</organism>
<reference evidence="3" key="1">
    <citation type="journal article" date="2020" name="Fungal Divers.">
        <title>Resolving the Mortierellaceae phylogeny through synthesis of multi-gene phylogenetics and phylogenomics.</title>
        <authorList>
            <person name="Vandepol N."/>
            <person name="Liber J."/>
            <person name="Desiro A."/>
            <person name="Na H."/>
            <person name="Kennedy M."/>
            <person name="Barry K."/>
            <person name="Grigoriev I.V."/>
            <person name="Miller A.N."/>
            <person name="O'Donnell K."/>
            <person name="Stajich J.E."/>
            <person name="Bonito G."/>
        </authorList>
    </citation>
    <scope>NUCLEOTIDE SEQUENCE</scope>
    <source>
        <strain evidence="3">KOD1015</strain>
    </source>
</reference>
<dbReference type="Pfam" id="PF00400">
    <property type="entry name" value="WD40"/>
    <property type="match status" value="1"/>
</dbReference>
<name>A0A9P6FUI0_9FUNG</name>
<evidence type="ECO:0000256" key="1">
    <source>
        <dbReference type="PROSITE-ProRule" id="PRU00221"/>
    </source>
</evidence>
<gene>
    <name evidence="3" type="primary">WDR53</name>
    <name evidence="3" type="ORF">BGW38_000679</name>
</gene>
<dbReference type="Gene3D" id="2.130.10.10">
    <property type="entry name" value="YVTN repeat-like/Quinoprotein amine dehydrogenase"/>
    <property type="match status" value="2"/>
</dbReference>
<keyword evidence="1" id="KW-0853">WD repeat</keyword>
<feature type="repeat" description="WD" evidence="1">
    <location>
        <begin position="1"/>
        <end position="17"/>
    </location>
</feature>
<keyword evidence="4" id="KW-1185">Reference proteome</keyword>
<dbReference type="InterPro" id="IPR036322">
    <property type="entry name" value="WD40_repeat_dom_sf"/>
</dbReference>
<dbReference type="EMBL" id="JAABOA010001198">
    <property type="protein sequence ID" value="KAF9582075.1"/>
    <property type="molecule type" value="Genomic_DNA"/>
</dbReference>
<dbReference type="AlphaFoldDB" id="A0A9P6FUI0"/>
<feature type="non-terminal residue" evidence="3">
    <location>
        <position position="401"/>
    </location>
</feature>